<feature type="transmembrane region" description="Helical" evidence="2">
    <location>
        <begin position="822"/>
        <end position="843"/>
    </location>
</feature>
<accession>A0ABN2UR96</accession>
<comment type="caution">
    <text evidence="3">The sequence shown here is derived from an EMBL/GenBank/DDBJ whole genome shotgun (WGS) entry which is preliminary data.</text>
</comment>
<feature type="transmembrane region" description="Helical" evidence="2">
    <location>
        <begin position="752"/>
        <end position="775"/>
    </location>
</feature>
<reference evidence="3 4" key="1">
    <citation type="journal article" date="2019" name="Int. J. Syst. Evol. Microbiol.">
        <title>The Global Catalogue of Microorganisms (GCM) 10K type strain sequencing project: providing services to taxonomists for standard genome sequencing and annotation.</title>
        <authorList>
            <consortium name="The Broad Institute Genomics Platform"/>
            <consortium name="The Broad Institute Genome Sequencing Center for Infectious Disease"/>
            <person name="Wu L."/>
            <person name="Ma J."/>
        </authorList>
    </citation>
    <scope>NUCLEOTIDE SEQUENCE [LARGE SCALE GENOMIC DNA]</scope>
    <source>
        <strain evidence="3 4">JCM 15672</strain>
    </source>
</reference>
<protein>
    <submittedName>
        <fullName evidence="3">Uncharacterized protein</fullName>
    </submittedName>
</protein>
<keyword evidence="4" id="KW-1185">Reference proteome</keyword>
<feature type="transmembrane region" description="Helical" evidence="2">
    <location>
        <begin position="484"/>
        <end position="501"/>
    </location>
</feature>
<feature type="region of interest" description="Disordered" evidence="1">
    <location>
        <begin position="55"/>
        <end position="74"/>
    </location>
</feature>
<feature type="transmembrane region" description="Helical" evidence="2">
    <location>
        <begin position="455"/>
        <end position="477"/>
    </location>
</feature>
<organism evidence="3 4">
    <name type="scientific">Agromyces tropicus</name>
    <dbReference type="NCBI Taxonomy" id="555371"/>
    <lineage>
        <taxon>Bacteria</taxon>
        <taxon>Bacillati</taxon>
        <taxon>Actinomycetota</taxon>
        <taxon>Actinomycetes</taxon>
        <taxon>Micrococcales</taxon>
        <taxon>Microbacteriaceae</taxon>
        <taxon>Agromyces</taxon>
    </lineage>
</organism>
<feature type="transmembrane region" description="Helical" evidence="2">
    <location>
        <begin position="25"/>
        <end position="47"/>
    </location>
</feature>
<evidence type="ECO:0000313" key="4">
    <source>
        <dbReference type="Proteomes" id="UP001501196"/>
    </source>
</evidence>
<dbReference type="RefSeq" id="WP_344376305.1">
    <property type="nucleotide sequence ID" value="NZ_BAAAPW010000005.1"/>
</dbReference>
<feature type="transmembrane region" description="Helical" evidence="2">
    <location>
        <begin position="555"/>
        <end position="572"/>
    </location>
</feature>
<feature type="transmembrane region" description="Helical" evidence="2">
    <location>
        <begin position="638"/>
        <end position="658"/>
    </location>
</feature>
<keyword evidence="2" id="KW-0472">Membrane</keyword>
<feature type="compositionally biased region" description="Basic and acidic residues" evidence="1">
    <location>
        <begin position="718"/>
        <end position="727"/>
    </location>
</feature>
<name>A0ABN2UR96_9MICO</name>
<feature type="region of interest" description="Disordered" evidence="1">
    <location>
        <begin position="718"/>
        <end position="739"/>
    </location>
</feature>
<feature type="transmembrane region" description="Helical" evidence="2">
    <location>
        <begin position="513"/>
        <end position="534"/>
    </location>
</feature>
<feature type="transmembrane region" description="Helical" evidence="2">
    <location>
        <begin position="614"/>
        <end position="632"/>
    </location>
</feature>
<evidence type="ECO:0000313" key="3">
    <source>
        <dbReference type="EMBL" id="GAA2042133.1"/>
    </source>
</evidence>
<sequence length="926" mass="97260">MDEQPRNPENHESTRGVGVGPDGSLSWRIAGIVAGVAVLMAGAALIVHAPSAPATEESAGSRSAGTASPGTAPAFQGLWSRWTGGEPVEESDDPITNAISAATACPRGIALVASVQDTSVTGNATIMWDEEDSACRPWFPADDEYRRVVRDHPEFLYEAVGSVSVADITAGEELPASWRNISYDLSDDGRLRLKADWSIDQFSPSSGGFELRYGLPDGSTASEAPEASLEVNIASDGRWEMVDAEPIEVVSEKSGRVVRIPEIADRDGDDDASITIVDRTPKDSEVTSSDWIQDVVAMWRIWALAPVLVFYGGLCIARRRNPRQAHLLPRAWRAIGPPLAPAVVVFTMPVLGTLLLAWVDATRAGEPGSGPSDATRSLALLSISFCVTAAAGWALGFHRLLARSRGSLGDGVLLAIVIPLTAVATALLTQVTVIAESIGSTLGIASDGGPSVESQVRVAMLAAAVGLLAIGTAVLVSAFGGRRAVVSGLAVSGPLAFLVFANEQVSSQGASRSVQWISVMMHILTVVIVVLVITGITRYVVRVVLPGPDARRRRLHVILGVAASALAFSAPAQASSIEGAAIAPAEALNSLLRWPLLIAIVTLVIAGMVRARPAVHIWTMYAALLIATLTLFRPSVTYYGVPVAMLVGVVVLWSAGFVSKRADGGASFSGSESAVREDIRVHVQHAGQRRLTMQRMAALERGAARPDADERVYAEAQRHLSDERSDVEQPSSPGSGPGALAWGGLVRPLRRAAVGTLVATLVGLPFAISTLTNVFDTADDAAGAATFVQLMDAVFSLRFPLYGFAFGLLLPVLLGETAVGKAIRLAAIVALTEALVILIPFSWGEDSAPAFLLRVCQIAAVFLALGATFDYRSLRAGGFGAERLSDLYGLNRVAVWSSGVVAAVASAAGAAFFAQASESLFQRLMP</sequence>
<dbReference type="EMBL" id="BAAAPW010000005">
    <property type="protein sequence ID" value="GAA2042133.1"/>
    <property type="molecule type" value="Genomic_DNA"/>
</dbReference>
<evidence type="ECO:0000256" key="1">
    <source>
        <dbReference type="SAM" id="MobiDB-lite"/>
    </source>
</evidence>
<feature type="transmembrane region" description="Helical" evidence="2">
    <location>
        <begin position="412"/>
        <end position="435"/>
    </location>
</feature>
<feature type="transmembrane region" description="Helical" evidence="2">
    <location>
        <begin position="338"/>
        <end position="359"/>
    </location>
</feature>
<feature type="transmembrane region" description="Helical" evidence="2">
    <location>
        <begin position="893"/>
        <end position="916"/>
    </location>
</feature>
<feature type="region of interest" description="Disordered" evidence="1">
    <location>
        <begin position="1"/>
        <end position="21"/>
    </location>
</feature>
<feature type="transmembrane region" description="Helical" evidence="2">
    <location>
        <begin position="379"/>
        <end position="400"/>
    </location>
</feature>
<feature type="transmembrane region" description="Helical" evidence="2">
    <location>
        <begin position="849"/>
        <end position="872"/>
    </location>
</feature>
<proteinExistence type="predicted"/>
<keyword evidence="2" id="KW-1133">Transmembrane helix</keyword>
<feature type="transmembrane region" description="Helical" evidence="2">
    <location>
        <begin position="592"/>
        <end position="609"/>
    </location>
</feature>
<dbReference type="Proteomes" id="UP001501196">
    <property type="component" value="Unassembled WGS sequence"/>
</dbReference>
<feature type="transmembrane region" description="Helical" evidence="2">
    <location>
        <begin position="297"/>
        <end position="317"/>
    </location>
</feature>
<evidence type="ECO:0000256" key="2">
    <source>
        <dbReference type="SAM" id="Phobius"/>
    </source>
</evidence>
<feature type="compositionally biased region" description="Polar residues" evidence="1">
    <location>
        <begin position="58"/>
        <end position="69"/>
    </location>
</feature>
<keyword evidence="2" id="KW-0812">Transmembrane</keyword>
<feature type="transmembrane region" description="Helical" evidence="2">
    <location>
        <begin position="795"/>
        <end position="815"/>
    </location>
</feature>
<feature type="compositionally biased region" description="Basic and acidic residues" evidence="1">
    <location>
        <begin position="1"/>
        <end position="14"/>
    </location>
</feature>
<gene>
    <name evidence="3" type="ORF">GCM10009819_30540</name>
</gene>